<dbReference type="Proteomes" id="UP000266677">
    <property type="component" value="Unassembled WGS sequence"/>
</dbReference>
<sequence length="177" mass="19140">MSLGAPGLWRPRGETTEYHVKYGRIEVFSTNRPAAALTRIAIAGAIVAAPLTALAVPAFATPPARVSVTDPRDYNFADCAKPERRDDTDFQNWCAAIRWANNPANPLSPTHPKDSWNDPSNPNNPNSPLNPNNPNNLNNPNNPASPLNPNNPANPNSPNNPANPNSPMNPNNPMHPH</sequence>
<proteinExistence type="predicted"/>
<dbReference type="AlphaFoldDB" id="A0A3A4JWQ6"/>
<keyword evidence="3" id="KW-1185">Reference proteome</keyword>
<feature type="region of interest" description="Disordered" evidence="1">
    <location>
        <begin position="102"/>
        <end position="177"/>
    </location>
</feature>
<reference evidence="2 3" key="1">
    <citation type="submission" date="2018-09" db="EMBL/GenBank/DDBJ databases">
        <title>YIM PH21274 draft genome.</title>
        <authorList>
            <person name="Miao C."/>
        </authorList>
    </citation>
    <scope>NUCLEOTIDE SEQUENCE [LARGE SCALE GENOMIC DNA]</scope>
    <source>
        <strain evidence="2 3">YIM PH 21724</strain>
    </source>
</reference>
<feature type="compositionally biased region" description="Low complexity" evidence="1">
    <location>
        <begin position="119"/>
        <end position="177"/>
    </location>
</feature>
<evidence type="ECO:0008006" key="4">
    <source>
        <dbReference type="Google" id="ProtNLM"/>
    </source>
</evidence>
<gene>
    <name evidence="2" type="ORF">D5S18_16455</name>
</gene>
<name>A0A3A4JWQ6_9NOCA</name>
<comment type="caution">
    <text evidence="2">The sequence shown here is derived from an EMBL/GenBank/DDBJ whole genome shotgun (WGS) entry which is preliminary data.</text>
</comment>
<protein>
    <recommendedName>
        <fullName evidence="4">Chitin-binding type-3 domain-containing protein</fullName>
    </recommendedName>
</protein>
<evidence type="ECO:0000313" key="3">
    <source>
        <dbReference type="Proteomes" id="UP000266677"/>
    </source>
</evidence>
<dbReference type="EMBL" id="QZFU01000019">
    <property type="protein sequence ID" value="RJO74989.1"/>
    <property type="molecule type" value="Genomic_DNA"/>
</dbReference>
<evidence type="ECO:0000256" key="1">
    <source>
        <dbReference type="SAM" id="MobiDB-lite"/>
    </source>
</evidence>
<accession>A0A3A4JWQ6</accession>
<organism evidence="2 3">
    <name type="scientific">Nocardia panacis</name>
    <dbReference type="NCBI Taxonomy" id="2340916"/>
    <lineage>
        <taxon>Bacteria</taxon>
        <taxon>Bacillati</taxon>
        <taxon>Actinomycetota</taxon>
        <taxon>Actinomycetes</taxon>
        <taxon>Mycobacteriales</taxon>
        <taxon>Nocardiaceae</taxon>
        <taxon>Nocardia</taxon>
    </lineage>
</organism>
<evidence type="ECO:0000313" key="2">
    <source>
        <dbReference type="EMBL" id="RJO74989.1"/>
    </source>
</evidence>